<evidence type="ECO:0000256" key="3">
    <source>
        <dbReference type="ARBA" id="ARBA00022676"/>
    </source>
</evidence>
<evidence type="ECO:0000256" key="2">
    <source>
        <dbReference type="ARBA" id="ARBA00006962"/>
    </source>
</evidence>
<dbReference type="Pfam" id="PF06925">
    <property type="entry name" value="MGDG_synth"/>
    <property type="match status" value="1"/>
</dbReference>
<dbReference type="STRING" id="84035.SAMN05660742_12517"/>
<dbReference type="GO" id="GO:0016020">
    <property type="term" value="C:membrane"/>
    <property type="evidence" value="ECO:0007669"/>
    <property type="project" value="UniProtKB-SubCell"/>
</dbReference>
<proteinExistence type="inferred from homology"/>
<evidence type="ECO:0000256" key="1">
    <source>
        <dbReference type="ARBA" id="ARBA00004370"/>
    </source>
</evidence>
<evidence type="ECO:0000256" key="4">
    <source>
        <dbReference type="ARBA" id="ARBA00022679"/>
    </source>
</evidence>
<evidence type="ECO:0000259" key="5">
    <source>
        <dbReference type="Pfam" id="PF04101"/>
    </source>
</evidence>
<dbReference type="Gene3D" id="3.40.50.2000">
    <property type="entry name" value="Glycogen Phosphorylase B"/>
    <property type="match status" value="1"/>
</dbReference>
<dbReference type="PANTHER" id="PTHR43025">
    <property type="entry name" value="MONOGALACTOSYLDIACYLGLYCEROL SYNTHASE"/>
    <property type="match status" value="1"/>
</dbReference>
<gene>
    <name evidence="7" type="ORF">SAMN05660742_12517</name>
</gene>
<keyword evidence="3" id="KW-0328">Glycosyltransferase</keyword>
<feature type="domain" description="Diacylglycerol glucosyltransferase N-terminal" evidence="6">
    <location>
        <begin position="17"/>
        <end position="182"/>
    </location>
</feature>
<dbReference type="EMBL" id="FNZK01000025">
    <property type="protein sequence ID" value="SEJ92779.1"/>
    <property type="molecule type" value="Genomic_DNA"/>
</dbReference>
<comment type="subcellular location">
    <subcellularLocation>
        <location evidence="1">Membrane</location>
    </subcellularLocation>
</comment>
<name>A0A1H7CT53_9FIRM</name>
<dbReference type="GO" id="GO:0009247">
    <property type="term" value="P:glycolipid biosynthetic process"/>
    <property type="evidence" value="ECO:0007669"/>
    <property type="project" value="InterPro"/>
</dbReference>
<protein>
    <submittedName>
        <fullName evidence="7">Processive 1,2-diacylglycerol beta-glucosyltransferase</fullName>
    </submittedName>
</protein>
<organism evidence="7 8">
    <name type="scientific">Propionispira arboris</name>
    <dbReference type="NCBI Taxonomy" id="84035"/>
    <lineage>
        <taxon>Bacteria</taxon>
        <taxon>Bacillati</taxon>
        <taxon>Bacillota</taxon>
        <taxon>Negativicutes</taxon>
        <taxon>Selenomonadales</taxon>
        <taxon>Selenomonadaceae</taxon>
        <taxon>Propionispira</taxon>
    </lineage>
</organism>
<dbReference type="SUPFAM" id="SSF53756">
    <property type="entry name" value="UDP-Glycosyltransferase/glycogen phosphorylase"/>
    <property type="match status" value="1"/>
</dbReference>
<keyword evidence="4 7" id="KW-0808">Transferase</keyword>
<reference evidence="7 8" key="1">
    <citation type="submission" date="2016-10" db="EMBL/GenBank/DDBJ databases">
        <authorList>
            <person name="de Groot N.N."/>
        </authorList>
    </citation>
    <scope>NUCLEOTIDE SEQUENCE [LARGE SCALE GENOMIC DNA]</scope>
    <source>
        <strain evidence="7 8">DSM 2179</strain>
    </source>
</reference>
<keyword evidence="8" id="KW-1185">Reference proteome</keyword>
<sequence length="383" mass="42891">MYKKKFLIVTASIGSGHNKAAEALVNEIKIKHPDAEIHMVDFMSTKTAYLNGFLKEAYLKILDFVPDVYDFFYNLTAGKSKGISVKSLLALTMKSNMESLIKQYQADVVICTHPFPCAAAAYLKKTKQVNIILAGVITDFTIHQLWVYNEVDLYFVANQKIREALAKRDVALDKIHDTGIPIDLSFGIQFDKEELLRKFNLKSDLPVILIMGGGLGLGGVKFALNHLETLTKQIQILVVAGVNSDLWADLKEIAKNSKHIVEVWGFSNNVQELMAISTFIISKPGALTISEALAMELPMLLHEPIPGQEKENAAYVESIGAAIWIKDNQKLTEIVESVLYDSAKLLKMKVQAREYKRPDAARDIVFVLDEYMRISFEHKVIGL</sequence>
<dbReference type="InterPro" id="IPR009695">
    <property type="entry name" value="Diacylglyc_glucosyltr_N"/>
</dbReference>
<dbReference type="RefSeq" id="WP_091835248.1">
    <property type="nucleotide sequence ID" value="NZ_FNZK01000025.1"/>
</dbReference>
<dbReference type="InterPro" id="IPR007235">
    <property type="entry name" value="Glyco_trans_28_C"/>
</dbReference>
<comment type="similarity">
    <text evidence="2">Belongs to the glycosyltransferase 28 family.</text>
</comment>
<dbReference type="GO" id="GO:0016758">
    <property type="term" value="F:hexosyltransferase activity"/>
    <property type="evidence" value="ECO:0007669"/>
    <property type="project" value="InterPro"/>
</dbReference>
<dbReference type="AlphaFoldDB" id="A0A1H7CT53"/>
<dbReference type="InterPro" id="IPR050519">
    <property type="entry name" value="Glycosyltransf_28_UgtP"/>
</dbReference>
<evidence type="ECO:0000313" key="8">
    <source>
        <dbReference type="Proteomes" id="UP000199662"/>
    </source>
</evidence>
<dbReference type="Proteomes" id="UP000199662">
    <property type="component" value="Unassembled WGS sequence"/>
</dbReference>
<dbReference type="PANTHER" id="PTHR43025:SF3">
    <property type="entry name" value="MONOGALACTOSYLDIACYLGLYCEROL SYNTHASE 1, CHLOROPLASTIC"/>
    <property type="match status" value="1"/>
</dbReference>
<feature type="domain" description="Glycosyl transferase family 28 C-terminal" evidence="5">
    <location>
        <begin position="207"/>
        <end position="344"/>
    </location>
</feature>
<dbReference type="Pfam" id="PF04101">
    <property type="entry name" value="Glyco_tran_28_C"/>
    <property type="match status" value="1"/>
</dbReference>
<evidence type="ECO:0000313" key="7">
    <source>
        <dbReference type="EMBL" id="SEJ92779.1"/>
    </source>
</evidence>
<evidence type="ECO:0000259" key="6">
    <source>
        <dbReference type="Pfam" id="PF06925"/>
    </source>
</evidence>
<accession>A0A1H7CT53</accession>